<protein>
    <recommendedName>
        <fullName evidence="3">Sialidase domain-containing protein</fullName>
    </recommendedName>
</protein>
<comment type="caution">
    <text evidence="1">The sequence shown here is derived from an EMBL/GenBank/DDBJ whole genome shotgun (WGS) entry which is preliminary data.</text>
</comment>
<sequence>MLWVQCGMIGWLLFATGSAVDITPAYDLATGTVRLEMAEGSREADCVGARTTIEGDPAGFDPILAIDELSWWVFSPDVRVNDIPAGTHLWPELAIGPEGWLNVVWMDDRTGQHHIYFSQSTDGGLTWSASELVDDRTTGTYSRFPSVAVDADGNVYAAWEDDRLGVWDVYSSRRILQGGEWVWTPDVKVNTAGSSTSPSDYMRASIAANGQERVYVSWTDWREGVYHQVYFARSTDGGATWSENVRVSDETGNNPVAGESCLWASPDDLDDLYCTWNDWREPGPSRFPEVYFARSTDAGDSWTPNVRVNDISAYYQQVASRVIGVDETGRILIAWYNDDFAGPTEVRVSASTDGGLSFGPSSQANDAEQGVGTYPSLFYSRDGVACASWMDYRNGDWDIYLSSSTDGGLSWTVPDSRVDDDTTGSAAYNPIVALISPDAPHVVWQDYRRWGGYDIYASRGERRIGVCVELVPTGPTLLPPGDTIRCTITVANFHASPVTGDFWLMVRPSGGPERLIPAGLINVPNNPIHGGLESGEIIAYDCEINIPLATQEGTYAIIGRVGIYPGVIADESSFEIHVI</sequence>
<dbReference type="Gene3D" id="2.120.10.10">
    <property type="match status" value="2"/>
</dbReference>
<accession>A0A0S8GAJ9</accession>
<name>A0A0S8GAJ9_UNCT6</name>
<evidence type="ECO:0000313" key="1">
    <source>
        <dbReference type="EMBL" id="KPK70054.1"/>
    </source>
</evidence>
<evidence type="ECO:0008006" key="3">
    <source>
        <dbReference type="Google" id="ProtNLM"/>
    </source>
</evidence>
<dbReference type="EMBL" id="LJUI01000023">
    <property type="protein sequence ID" value="KPK70054.1"/>
    <property type="molecule type" value="Genomic_DNA"/>
</dbReference>
<dbReference type="CDD" id="cd15482">
    <property type="entry name" value="Sialidase_non-viral"/>
    <property type="match status" value="1"/>
</dbReference>
<dbReference type="AlphaFoldDB" id="A0A0S8GAJ9"/>
<reference evidence="1 2" key="1">
    <citation type="journal article" date="2015" name="Microbiome">
        <title>Genomic resolution of linkages in carbon, nitrogen, and sulfur cycling among widespread estuary sediment bacteria.</title>
        <authorList>
            <person name="Baker B.J."/>
            <person name="Lazar C.S."/>
            <person name="Teske A.P."/>
            <person name="Dick G.J."/>
        </authorList>
    </citation>
    <scope>NUCLEOTIDE SEQUENCE [LARGE SCALE GENOMIC DNA]</scope>
    <source>
        <strain evidence="1">SM23_40</strain>
    </source>
</reference>
<dbReference type="InterPro" id="IPR036278">
    <property type="entry name" value="Sialidase_sf"/>
</dbReference>
<evidence type="ECO:0000313" key="2">
    <source>
        <dbReference type="Proteomes" id="UP000051717"/>
    </source>
</evidence>
<proteinExistence type="predicted"/>
<dbReference type="SUPFAM" id="SSF50939">
    <property type="entry name" value="Sialidases"/>
    <property type="match status" value="2"/>
</dbReference>
<dbReference type="Proteomes" id="UP000051717">
    <property type="component" value="Unassembled WGS sequence"/>
</dbReference>
<organism evidence="1 2">
    <name type="scientific">candidate division TA06 bacterium SM23_40</name>
    <dbReference type="NCBI Taxonomy" id="1703774"/>
    <lineage>
        <taxon>Bacteria</taxon>
        <taxon>Bacteria division TA06</taxon>
    </lineage>
</organism>
<gene>
    <name evidence="1" type="ORF">AMJ82_04130</name>
</gene>